<evidence type="ECO:0000313" key="1">
    <source>
        <dbReference type="EMBL" id="EYF04714.1"/>
    </source>
</evidence>
<dbReference type="EMBL" id="ASRX01000030">
    <property type="protein sequence ID" value="EYF04714.1"/>
    <property type="molecule type" value="Genomic_DNA"/>
</dbReference>
<name>A0A017T669_9BACT</name>
<dbReference type="OrthoDB" id="882910at2"/>
<sequence length="135" mass="15062">MIDRETGAMQLEHGVVLDASFTPQQLAGSPLGPKAVPYIHNLPWESFVVQTRCSDGTPVHLTLSFFNRTLKSIHLYLSQDPADDEKGEMLRRHEAWIRDQLGQSPFRGSWGSAVAAYNPRNDTSNLVLTYGEPIP</sequence>
<keyword evidence="2" id="KW-1185">Reference proteome</keyword>
<organism evidence="1 2">
    <name type="scientific">Chondromyces apiculatus DSM 436</name>
    <dbReference type="NCBI Taxonomy" id="1192034"/>
    <lineage>
        <taxon>Bacteria</taxon>
        <taxon>Pseudomonadati</taxon>
        <taxon>Myxococcota</taxon>
        <taxon>Polyangia</taxon>
        <taxon>Polyangiales</taxon>
        <taxon>Polyangiaceae</taxon>
        <taxon>Chondromyces</taxon>
    </lineage>
</organism>
<comment type="caution">
    <text evidence="1">The sequence shown here is derived from an EMBL/GenBank/DDBJ whole genome shotgun (WGS) entry which is preliminary data.</text>
</comment>
<dbReference type="RefSeq" id="WP_044243586.1">
    <property type="nucleotide sequence ID" value="NZ_ASRX01000030.1"/>
</dbReference>
<reference evidence="1 2" key="1">
    <citation type="submission" date="2013-05" db="EMBL/GenBank/DDBJ databases">
        <title>Genome assembly of Chondromyces apiculatus DSM 436.</title>
        <authorList>
            <person name="Sharma G."/>
            <person name="Khatri I."/>
            <person name="Kaur C."/>
            <person name="Mayilraj S."/>
            <person name="Subramanian S."/>
        </authorList>
    </citation>
    <scope>NUCLEOTIDE SEQUENCE [LARGE SCALE GENOMIC DNA]</scope>
    <source>
        <strain evidence="1 2">DSM 436</strain>
    </source>
</reference>
<gene>
    <name evidence="1" type="ORF">CAP_4189</name>
</gene>
<dbReference type="AlphaFoldDB" id="A0A017T669"/>
<proteinExistence type="predicted"/>
<accession>A0A017T669</accession>
<dbReference type="STRING" id="1192034.CAP_4189"/>
<protein>
    <submittedName>
        <fullName evidence="1">Uncharacterized protein</fullName>
    </submittedName>
</protein>
<evidence type="ECO:0000313" key="2">
    <source>
        <dbReference type="Proteomes" id="UP000019678"/>
    </source>
</evidence>
<dbReference type="Proteomes" id="UP000019678">
    <property type="component" value="Unassembled WGS sequence"/>
</dbReference>